<proteinExistence type="predicted"/>
<name>A0A9D3RQ05_ANGAN</name>
<gene>
    <name evidence="1" type="ORF">ANANG_G00220270</name>
</gene>
<keyword evidence="2" id="KW-1185">Reference proteome</keyword>
<dbReference type="AlphaFoldDB" id="A0A9D3RQ05"/>
<comment type="caution">
    <text evidence="1">The sequence shown here is derived from an EMBL/GenBank/DDBJ whole genome shotgun (WGS) entry which is preliminary data.</text>
</comment>
<evidence type="ECO:0000313" key="1">
    <source>
        <dbReference type="EMBL" id="KAG5838106.1"/>
    </source>
</evidence>
<evidence type="ECO:0000313" key="2">
    <source>
        <dbReference type="Proteomes" id="UP001044222"/>
    </source>
</evidence>
<accession>A0A9D3RQ05</accession>
<sequence length="68" mass="7466">MSLVFQMHRIGSFVILETSSECERAGHRFEVTDVALAGRIPAPSGSRCAERWAADAPHSPDIQLPFRG</sequence>
<protein>
    <submittedName>
        <fullName evidence="1">Uncharacterized protein</fullName>
    </submittedName>
</protein>
<organism evidence="1 2">
    <name type="scientific">Anguilla anguilla</name>
    <name type="common">European freshwater eel</name>
    <name type="synonym">Muraena anguilla</name>
    <dbReference type="NCBI Taxonomy" id="7936"/>
    <lineage>
        <taxon>Eukaryota</taxon>
        <taxon>Metazoa</taxon>
        <taxon>Chordata</taxon>
        <taxon>Craniata</taxon>
        <taxon>Vertebrata</taxon>
        <taxon>Euteleostomi</taxon>
        <taxon>Actinopterygii</taxon>
        <taxon>Neopterygii</taxon>
        <taxon>Teleostei</taxon>
        <taxon>Anguilliformes</taxon>
        <taxon>Anguillidae</taxon>
        <taxon>Anguilla</taxon>
    </lineage>
</organism>
<dbReference type="Proteomes" id="UP001044222">
    <property type="component" value="Chromosome 12"/>
</dbReference>
<dbReference type="EMBL" id="JAFIRN010000012">
    <property type="protein sequence ID" value="KAG5838106.1"/>
    <property type="molecule type" value="Genomic_DNA"/>
</dbReference>
<reference evidence="1" key="1">
    <citation type="submission" date="2021-01" db="EMBL/GenBank/DDBJ databases">
        <title>A chromosome-scale assembly of European eel, Anguilla anguilla.</title>
        <authorList>
            <person name="Henkel C."/>
            <person name="Jong-Raadsen S.A."/>
            <person name="Dufour S."/>
            <person name="Weltzien F.-A."/>
            <person name="Palstra A.P."/>
            <person name="Pelster B."/>
            <person name="Spaink H.P."/>
            <person name="Van Den Thillart G.E."/>
            <person name="Jansen H."/>
            <person name="Zahm M."/>
            <person name="Klopp C."/>
            <person name="Cedric C."/>
            <person name="Louis A."/>
            <person name="Berthelot C."/>
            <person name="Parey E."/>
            <person name="Roest Crollius H."/>
            <person name="Montfort J."/>
            <person name="Robinson-Rechavi M."/>
            <person name="Bucao C."/>
            <person name="Bouchez O."/>
            <person name="Gislard M."/>
            <person name="Lluch J."/>
            <person name="Milhes M."/>
            <person name="Lampietro C."/>
            <person name="Lopez Roques C."/>
            <person name="Donnadieu C."/>
            <person name="Braasch I."/>
            <person name="Desvignes T."/>
            <person name="Postlethwait J."/>
            <person name="Bobe J."/>
            <person name="Guiguen Y."/>
            <person name="Dirks R."/>
        </authorList>
    </citation>
    <scope>NUCLEOTIDE SEQUENCE</scope>
    <source>
        <strain evidence="1">Tag_6206</strain>
        <tissue evidence="1">Liver</tissue>
    </source>
</reference>